<feature type="region of interest" description="Disordered" evidence="2">
    <location>
        <begin position="214"/>
        <end position="242"/>
    </location>
</feature>
<keyword evidence="4" id="KW-1185">Reference proteome</keyword>
<gene>
    <name evidence="3" type="ORF">OEZ85_000631</name>
</gene>
<organism evidence="3 4">
    <name type="scientific">Tetradesmus obliquus</name>
    <name type="common">Green alga</name>
    <name type="synonym">Acutodesmus obliquus</name>
    <dbReference type="NCBI Taxonomy" id="3088"/>
    <lineage>
        <taxon>Eukaryota</taxon>
        <taxon>Viridiplantae</taxon>
        <taxon>Chlorophyta</taxon>
        <taxon>core chlorophytes</taxon>
        <taxon>Chlorophyceae</taxon>
        <taxon>CS clade</taxon>
        <taxon>Sphaeropleales</taxon>
        <taxon>Scenedesmaceae</taxon>
        <taxon>Tetradesmus</taxon>
    </lineage>
</organism>
<sequence>MQAVIKDPLTQQHQQMDGLLKEAAQQVAYHCSEQGRVLDGLRERYAELANALFLGLSCLSQHTAAVSAALQGAASAAAADRAVIRSLQRQLTDKTAEAEDLRSELGTSQAKLEQIEAESAEELKQSLQESSRMKQQLWQCKEELEVARAAADAAADAARAELEAQATAAEQAQHDMQQRLGFLNAQLMALREQQVVAPDTAHAAVQTDAVEAPPLPAAEPSAAPSSEPSSESSVEEEEGPVRKRRKKALDLLAYARRGQPRSKLWLVKVIGQLYADKAVADAVADRAGQQRSAMQDFIFTWHLNRYGLKHLAVEALSDLLASACHHAHSCQPALWFARFCSLAKAIKQPAGSRAEQPRRSSSSSSGNENSPSQDEGAAADAADSTSAPSAAAAADVDVELLLSSPAALDFYLFCCCQLAYPNSVLALFPEGEDAQPLVRSSLVMEGLKAVFR</sequence>
<evidence type="ECO:0000313" key="4">
    <source>
        <dbReference type="Proteomes" id="UP001244341"/>
    </source>
</evidence>
<reference evidence="3 4" key="1">
    <citation type="submission" date="2023-05" db="EMBL/GenBank/DDBJ databases">
        <title>A 100% complete, gapless, phased diploid assembly of the Scenedesmus obliquus UTEX 3031 genome.</title>
        <authorList>
            <person name="Biondi T.C."/>
            <person name="Hanschen E.R."/>
            <person name="Kwon T."/>
            <person name="Eng W."/>
            <person name="Kruse C.P.S."/>
            <person name="Koehler S.I."/>
            <person name="Kunde Y."/>
            <person name="Gleasner C.D."/>
            <person name="You Mak K.T."/>
            <person name="Polle J."/>
            <person name="Hovde B.T."/>
            <person name="Starkenburg S.R."/>
        </authorList>
    </citation>
    <scope>NUCLEOTIDE SEQUENCE [LARGE SCALE GENOMIC DNA]</scope>
    <source>
        <strain evidence="3 4">DOE0152z</strain>
    </source>
</reference>
<proteinExistence type="predicted"/>
<dbReference type="PANTHER" id="PTHR34894:SF5">
    <property type="entry name" value="EF-HAND DOMAIN-CONTAINING PROTEIN"/>
    <property type="match status" value="1"/>
</dbReference>
<keyword evidence="1" id="KW-0175">Coiled coil</keyword>
<name>A0ABY8UJJ2_TETOB</name>
<feature type="coiled-coil region" evidence="1">
    <location>
        <begin position="84"/>
        <end position="179"/>
    </location>
</feature>
<accession>A0ABY8UJJ2</accession>
<feature type="compositionally biased region" description="Low complexity" evidence="2">
    <location>
        <begin position="218"/>
        <end position="232"/>
    </location>
</feature>
<dbReference type="Proteomes" id="UP001244341">
    <property type="component" value="Chromosome 13b"/>
</dbReference>
<evidence type="ECO:0000256" key="2">
    <source>
        <dbReference type="SAM" id="MobiDB-lite"/>
    </source>
</evidence>
<feature type="region of interest" description="Disordered" evidence="2">
    <location>
        <begin position="350"/>
        <end position="384"/>
    </location>
</feature>
<protein>
    <submittedName>
        <fullName evidence="3">Uncharacterized protein</fullName>
    </submittedName>
</protein>
<dbReference type="PANTHER" id="PTHR34894">
    <property type="entry name" value="SAM-DEPENDENT METHYLTRANSFERASE RSMI, CONSERVED SITE"/>
    <property type="match status" value="1"/>
</dbReference>
<dbReference type="EMBL" id="CP126220">
    <property type="protein sequence ID" value="WIA21417.1"/>
    <property type="molecule type" value="Genomic_DNA"/>
</dbReference>
<evidence type="ECO:0000313" key="3">
    <source>
        <dbReference type="EMBL" id="WIA21417.1"/>
    </source>
</evidence>
<feature type="compositionally biased region" description="Low complexity" evidence="2">
    <location>
        <begin position="359"/>
        <end position="384"/>
    </location>
</feature>
<evidence type="ECO:0000256" key="1">
    <source>
        <dbReference type="SAM" id="Coils"/>
    </source>
</evidence>